<feature type="compositionally biased region" description="Basic and acidic residues" evidence="3">
    <location>
        <begin position="219"/>
        <end position="228"/>
    </location>
</feature>
<dbReference type="OrthoDB" id="7451790at2759"/>
<keyword evidence="5" id="KW-1185">Reference proteome</keyword>
<keyword evidence="2" id="KW-0677">Repeat</keyword>
<feature type="compositionally biased region" description="Basic and acidic residues" evidence="3">
    <location>
        <begin position="18"/>
        <end position="29"/>
    </location>
</feature>
<accession>A0A8J2WYT5</accession>
<name>A0A8J2WYT5_9STRA</name>
<feature type="compositionally biased region" description="Basic residues" evidence="3">
    <location>
        <begin position="244"/>
        <end position="255"/>
    </location>
</feature>
<dbReference type="InterPro" id="IPR003591">
    <property type="entry name" value="Leu-rich_rpt_typical-subtyp"/>
</dbReference>
<sequence length="523" mass="56529">MNGTPPKPPQSAEKWRKKRDDARQKKQDLDSDVATATTVPLKNVFATLAPTTAERIKRMQAKAAPSSPPPPPPPRRSIDPAACARREARVASLVRSSRDASPVSSVASTPVKVPVESEALTTTSPDVVSAAAASLRRAPARFATDDSPDAKTVNSAAAALAALSVHDKAVAAGVVAHAAAVDAEKRDSTESWDQSPPQQLRVWRGGGVGGTGRSGVGRVGREPVERSRALTARSRAPRTPIHGAPRKRALPRRKKGDPGLDAAAEAYADYFWPWRRKKREAAFDEDIIPRNWDVVGEGDCDDGAWRARWRTLRIVTQNYHEGDAVDVRVPPPDSHLVETAGRPWADAVGRAAKDATSLDDSRPLVAVSCVATTQSDADGVAALFRGLDAGPRLPWRVSLRCVSLVGLGLGDEKSLGATLHALTKLRCLDLSRNCLRSAPPQLPAGLVRLALAENRLKSCVRLEQLASLRVLDVAGNPITSTRAFFPLVLCRMTLVELRVRDLRTWEPCWRRKVKDLFPKATVL</sequence>
<reference evidence="4" key="1">
    <citation type="submission" date="2021-11" db="EMBL/GenBank/DDBJ databases">
        <authorList>
            <consortium name="Genoscope - CEA"/>
            <person name="William W."/>
        </authorList>
    </citation>
    <scope>NUCLEOTIDE SEQUENCE</scope>
</reference>
<organism evidence="4 5">
    <name type="scientific">Pelagomonas calceolata</name>
    <dbReference type="NCBI Taxonomy" id="35677"/>
    <lineage>
        <taxon>Eukaryota</taxon>
        <taxon>Sar</taxon>
        <taxon>Stramenopiles</taxon>
        <taxon>Ochrophyta</taxon>
        <taxon>Pelagophyceae</taxon>
        <taxon>Pelagomonadales</taxon>
        <taxon>Pelagomonadaceae</taxon>
        <taxon>Pelagomonas</taxon>
    </lineage>
</organism>
<feature type="region of interest" description="Disordered" evidence="3">
    <location>
        <begin position="1"/>
        <end position="38"/>
    </location>
</feature>
<dbReference type="SUPFAM" id="SSF52058">
    <property type="entry name" value="L domain-like"/>
    <property type="match status" value="1"/>
</dbReference>
<dbReference type="EMBL" id="CAKKNE010000004">
    <property type="protein sequence ID" value="CAH0372999.1"/>
    <property type="molecule type" value="Genomic_DNA"/>
</dbReference>
<dbReference type="Gene3D" id="3.80.10.10">
    <property type="entry name" value="Ribonuclease Inhibitor"/>
    <property type="match status" value="1"/>
</dbReference>
<dbReference type="Proteomes" id="UP000789595">
    <property type="component" value="Unassembled WGS sequence"/>
</dbReference>
<keyword evidence="1" id="KW-0433">Leucine-rich repeat</keyword>
<comment type="caution">
    <text evidence="4">The sequence shown here is derived from an EMBL/GenBank/DDBJ whole genome shotgun (WGS) entry which is preliminary data.</text>
</comment>
<feature type="compositionally biased region" description="Gly residues" evidence="3">
    <location>
        <begin position="204"/>
        <end position="218"/>
    </location>
</feature>
<evidence type="ECO:0000313" key="4">
    <source>
        <dbReference type="EMBL" id="CAH0372999.1"/>
    </source>
</evidence>
<feature type="compositionally biased region" description="Low complexity" evidence="3">
    <location>
        <begin position="101"/>
        <end position="110"/>
    </location>
</feature>
<feature type="region of interest" description="Disordered" evidence="3">
    <location>
        <begin position="52"/>
        <end position="110"/>
    </location>
</feature>
<evidence type="ECO:0000313" key="5">
    <source>
        <dbReference type="Proteomes" id="UP000789595"/>
    </source>
</evidence>
<protein>
    <submittedName>
        <fullName evidence="4">Uncharacterized protein</fullName>
    </submittedName>
</protein>
<proteinExistence type="predicted"/>
<feature type="compositionally biased region" description="Pro residues" evidence="3">
    <location>
        <begin position="66"/>
        <end position="75"/>
    </location>
</feature>
<feature type="region of interest" description="Disordered" evidence="3">
    <location>
        <begin position="186"/>
        <end position="258"/>
    </location>
</feature>
<gene>
    <name evidence="4" type="ORF">PECAL_4P01630</name>
</gene>
<evidence type="ECO:0000256" key="1">
    <source>
        <dbReference type="ARBA" id="ARBA00022614"/>
    </source>
</evidence>
<dbReference type="AlphaFoldDB" id="A0A8J2WYT5"/>
<evidence type="ECO:0000256" key="2">
    <source>
        <dbReference type="ARBA" id="ARBA00022737"/>
    </source>
</evidence>
<dbReference type="SMART" id="SM00369">
    <property type="entry name" value="LRR_TYP"/>
    <property type="match status" value="2"/>
</dbReference>
<evidence type="ECO:0000256" key="3">
    <source>
        <dbReference type="SAM" id="MobiDB-lite"/>
    </source>
</evidence>
<dbReference type="InterPro" id="IPR032675">
    <property type="entry name" value="LRR_dom_sf"/>
</dbReference>